<keyword evidence="1" id="KW-0863">Zinc-finger</keyword>
<protein>
    <recommendedName>
        <fullName evidence="4">B box-type domain-containing protein</fullName>
    </recommendedName>
</protein>
<dbReference type="Gene3D" id="3.30.160.60">
    <property type="entry name" value="Classic Zinc Finger"/>
    <property type="match status" value="1"/>
</dbReference>
<sequence>MESDTENTKTATSSSDESPEFTCNPCAADGVALPAAGYCSDCREYLCTDCFRVHCRPSVTRHHVLMDVTSMPRDVAGNVINDMCTEQCSKHEHKIVEYYCKTHEELGCSVCMTTLHRSCADVDYVPDIAGDIKHETEINHLIKALEELIDEARVHKSKVESHARTIDINGKIAVSKIQNMRKDVNAFFDKLEEKILTEVTEMQVDDVNKVEKLQETLEDISGKASILLRDVDRQLKQKQMCRLFIVIKTYSKTAKDLRDNLESVMRKNIVRRYEFVPEKKIIDLENMIMDFGELIIKESSVKVPESAGSLNVASNEDQGMPNISGIKLLNSFRIVAVDNPNKIVKIVNINTNKLESKISCDGNPWDVTKIDEKTIAVTFPNMSNITFYSIEDTHSLSQSRIIKVDGNCYGIDHHQGSLYVSFNNPGSVKVLDLDGKILEKFSQSFGVPWYVAVSADGRSIYVSDSGQNAVTLMDSQGQVKNTFKDASLLGIRGIATDRSGSVYVCGWSSNNVMQMTSYFSKEQTLQDGKLRIGRPYCVAYCDVSDRLFIGMSNDHLRIIQFH</sequence>
<keyword evidence="1" id="KW-0479">Metal-binding</keyword>
<proteinExistence type="predicted"/>
<accession>A0A9D4GVT8</accession>
<reference evidence="5" key="1">
    <citation type="journal article" date="2019" name="bioRxiv">
        <title>The Genome of the Zebra Mussel, Dreissena polymorpha: A Resource for Invasive Species Research.</title>
        <authorList>
            <person name="McCartney M.A."/>
            <person name="Auch B."/>
            <person name="Kono T."/>
            <person name="Mallez S."/>
            <person name="Zhang Y."/>
            <person name="Obille A."/>
            <person name="Becker A."/>
            <person name="Abrahante J.E."/>
            <person name="Garbe J."/>
            <person name="Badalamenti J.P."/>
            <person name="Herman A."/>
            <person name="Mangelson H."/>
            <person name="Liachko I."/>
            <person name="Sullivan S."/>
            <person name="Sone E.D."/>
            <person name="Koren S."/>
            <person name="Silverstein K.A.T."/>
            <person name="Beckman K.B."/>
            <person name="Gohl D.M."/>
        </authorList>
    </citation>
    <scope>NUCLEOTIDE SEQUENCE</scope>
    <source>
        <strain evidence="5">Duluth1</strain>
        <tissue evidence="5">Whole animal</tissue>
    </source>
</reference>
<feature type="region of interest" description="Disordered" evidence="3">
    <location>
        <begin position="1"/>
        <end position="21"/>
    </location>
</feature>
<evidence type="ECO:0000256" key="1">
    <source>
        <dbReference type="PROSITE-ProRule" id="PRU00024"/>
    </source>
</evidence>
<evidence type="ECO:0000259" key="4">
    <source>
        <dbReference type="PROSITE" id="PS50119"/>
    </source>
</evidence>
<dbReference type="InterPro" id="IPR011042">
    <property type="entry name" value="6-blade_b-propeller_TolB-like"/>
</dbReference>
<keyword evidence="1" id="KW-0862">Zinc</keyword>
<dbReference type="CDD" id="cd19757">
    <property type="entry name" value="Bbox1"/>
    <property type="match status" value="1"/>
</dbReference>
<dbReference type="InterPro" id="IPR000315">
    <property type="entry name" value="Znf_B-box"/>
</dbReference>
<keyword evidence="2" id="KW-0175">Coiled coil</keyword>
<dbReference type="EMBL" id="JAIWYP010000005">
    <property type="protein sequence ID" value="KAH3822344.1"/>
    <property type="molecule type" value="Genomic_DNA"/>
</dbReference>
<gene>
    <name evidence="5" type="ORF">DPMN_124121</name>
</gene>
<dbReference type="SUPFAM" id="SSF57845">
    <property type="entry name" value="B-box zinc-binding domain"/>
    <property type="match status" value="1"/>
</dbReference>
<evidence type="ECO:0000256" key="3">
    <source>
        <dbReference type="SAM" id="MobiDB-lite"/>
    </source>
</evidence>
<evidence type="ECO:0000313" key="5">
    <source>
        <dbReference type="EMBL" id="KAH3822344.1"/>
    </source>
</evidence>
<dbReference type="InterPro" id="IPR047153">
    <property type="entry name" value="TRIM45/56/19-like"/>
</dbReference>
<dbReference type="PANTHER" id="PTHR25462:SF296">
    <property type="entry name" value="MEIOTIC P26, ISOFORM F"/>
    <property type="match status" value="1"/>
</dbReference>
<dbReference type="Proteomes" id="UP000828390">
    <property type="component" value="Unassembled WGS sequence"/>
</dbReference>
<dbReference type="GO" id="GO:0008270">
    <property type="term" value="F:zinc ion binding"/>
    <property type="evidence" value="ECO:0007669"/>
    <property type="project" value="UniProtKB-KW"/>
</dbReference>
<dbReference type="Gene3D" id="2.120.10.30">
    <property type="entry name" value="TolB, C-terminal domain"/>
    <property type="match status" value="1"/>
</dbReference>
<comment type="caution">
    <text evidence="5">The sequence shown here is derived from an EMBL/GenBank/DDBJ whole genome shotgun (WGS) entry which is preliminary data.</text>
</comment>
<dbReference type="AlphaFoldDB" id="A0A9D4GVT8"/>
<evidence type="ECO:0000256" key="2">
    <source>
        <dbReference type="SAM" id="Coils"/>
    </source>
</evidence>
<name>A0A9D4GVT8_DREPO</name>
<dbReference type="CDD" id="cd19776">
    <property type="entry name" value="Bbox2_TRIM25_C-IV"/>
    <property type="match status" value="1"/>
</dbReference>
<reference evidence="5" key="2">
    <citation type="submission" date="2020-11" db="EMBL/GenBank/DDBJ databases">
        <authorList>
            <person name="McCartney M.A."/>
            <person name="Auch B."/>
            <person name="Kono T."/>
            <person name="Mallez S."/>
            <person name="Becker A."/>
            <person name="Gohl D.M."/>
            <person name="Silverstein K.A.T."/>
            <person name="Koren S."/>
            <person name="Bechman K.B."/>
            <person name="Herman A."/>
            <person name="Abrahante J.E."/>
            <person name="Garbe J."/>
        </authorList>
    </citation>
    <scope>NUCLEOTIDE SEQUENCE</scope>
    <source>
        <strain evidence="5">Duluth1</strain>
        <tissue evidence="5">Whole animal</tissue>
    </source>
</reference>
<dbReference type="SUPFAM" id="SSF63829">
    <property type="entry name" value="Calcium-dependent phosphotriesterase"/>
    <property type="match status" value="1"/>
</dbReference>
<feature type="domain" description="B box-type" evidence="4">
    <location>
        <begin position="88"/>
        <end position="127"/>
    </location>
</feature>
<feature type="coiled-coil region" evidence="2">
    <location>
        <begin position="210"/>
        <end position="267"/>
    </location>
</feature>
<organism evidence="5 6">
    <name type="scientific">Dreissena polymorpha</name>
    <name type="common">Zebra mussel</name>
    <name type="synonym">Mytilus polymorpha</name>
    <dbReference type="NCBI Taxonomy" id="45954"/>
    <lineage>
        <taxon>Eukaryota</taxon>
        <taxon>Metazoa</taxon>
        <taxon>Spiralia</taxon>
        <taxon>Lophotrochozoa</taxon>
        <taxon>Mollusca</taxon>
        <taxon>Bivalvia</taxon>
        <taxon>Autobranchia</taxon>
        <taxon>Heteroconchia</taxon>
        <taxon>Euheterodonta</taxon>
        <taxon>Imparidentia</taxon>
        <taxon>Neoheterodontei</taxon>
        <taxon>Myida</taxon>
        <taxon>Dreissenoidea</taxon>
        <taxon>Dreissenidae</taxon>
        <taxon>Dreissena</taxon>
    </lineage>
</organism>
<dbReference type="OrthoDB" id="6145560at2759"/>
<evidence type="ECO:0000313" key="6">
    <source>
        <dbReference type="Proteomes" id="UP000828390"/>
    </source>
</evidence>
<keyword evidence="6" id="KW-1185">Reference proteome</keyword>
<dbReference type="PROSITE" id="PS50119">
    <property type="entry name" value="ZF_BBOX"/>
    <property type="match status" value="1"/>
</dbReference>
<dbReference type="PANTHER" id="PTHR25462">
    <property type="entry name" value="BONUS, ISOFORM C-RELATED"/>
    <property type="match status" value="1"/>
</dbReference>